<dbReference type="InterPro" id="IPR036291">
    <property type="entry name" value="NAD(P)-bd_dom_sf"/>
</dbReference>
<dbReference type="EMBL" id="SDHZ01000001">
    <property type="protein sequence ID" value="RXK85594.1"/>
    <property type="molecule type" value="Genomic_DNA"/>
</dbReference>
<comment type="caution">
    <text evidence="5">The sequence shown here is derived from an EMBL/GenBank/DDBJ whole genome shotgun (WGS) entry which is preliminary data.</text>
</comment>
<proteinExistence type="inferred from homology"/>
<evidence type="ECO:0000259" key="4">
    <source>
        <dbReference type="Pfam" id="PF02894"/>
    </source>
</evidence>
<feature type="domain" description="Gfo/Idh/MocA-like oxidoreductase C-terminal" evidence="4">
    <location>
        <begin position="131"/>
        <end position="342"/>
    </location>
</feature>
<protein>
    <submittedName>
        <fullName evidence="5">Oxidoreductase</fullName>
    </submittedName>
</protein>
<dbReference type="GO" id="GO:0016491">
    <property type="term" value="F:oxidoreductase activity"/>
    <property type="evidence" value="ECO:0007669"/>
    <property type="project" value="UniProtKB-KW"/>
</dbReference>
<dbReference type="Pfam" id="PF02894">
    <property type="entry name" value="GFO_IDH_MocA_C"/>
    <property type="match status" value="1"/>
</dbReference>
<evidence type="ECO:0000313" key="5">
    <source>
        <dbReference type="EMBL" id="RXK85594.1"/>
    </source>
</evidence>
<dbReference type="Pfam" id="PF01408">
    <property type="entry name" value="GFO_IDH_MocA"/>
    <property type="match status" value="1"/>
</dbReference>
<accession>A0A4Q1D8D7</accession>
<organism evidence="5 6">
    <name type="scientific">Filimonas effusa</name>
    <dbReference type="NCBI Taxonomy" id="2508721"/>
    <lineage>
        <taxon>Bacteria</taxon>
        <taxon>Pseudomonadati</taxon>
        <taxon>Bacteroidota</taxon>
        <taxon>Chitinophagia</taxon>
        <taxon>Chitinophagales</taxon>
        <taxon>Chitinophagaceae</taxon>
        <taxon>Filimonas</taxon>
    </lineage>
</organism>
<name>A0A4Q1D8D7_9BACT</name>
<evidence type="ECO:0000313" key="6">
    <source>
        <dbReference type="Proteomes" id="UP000290545"/>
    </source>
</evidence>
<dbReference type="InterPro" id="IPR004104">
    <property type="entry name" value="Gfo/Idh/MocA-like_OxRdtase_C"/>
</dbReference>
<dbReference type="Gene3D" id="3.30.360.10">
    <property type="entry name" value="Dihydrodipicolinate Reductase, domain 2"/>
    <property type="match status" value="1"/>
</dbReference>
<evidence type="ECO:0000256" key="2">
    <source>
        <dbReference type="ARBA" id="ARBA00023002"/>
    </source>
</evidence>
<evidence type="ECO:0000259" key="3">
    <source>
        <dbReference type="Pfam" id="PF01408"/>
    </source>
</evidence>
<keyword evidence="6" id="KW-1185">Reference proteome</keyword>
<dbReference type="GO" id="GO:0000166">
    <property type="term" value="F:nucleotide binding"/>
    <property type="evidence" value="ECO:0007669"/>
    <property type="project" value="InterPro"/>
</dbReference>
<sequence>MLKVGLVGFGMAAQVMHAPFLKVLPPYEVVAVLERNREDSKKLFPDATIVRSIEDLLQSDIDLVVITTPNETHLPYALQALAAGKHVVLEKPFTITSEDAEQLIQAGKAAGKILSVFQNRRYTADFLTIQKVIEEGMLGSVHEYEAHYDRYRPDPKPGAWREADSPGSGILYDLGPHLIDQALCLFGLPQHITADIRRQRPHAVTDDYFDLRLDYGFTKVILKAGMLVREPGPRYSIHGTLGSFIKSGEDPQEAILKTGQLPTAPDWGCEPAELYGLLHTTVNGKEIREIYPSLQGGFGKYYQHLYDTIVNGAPLSERPEHGYNTIRLIELAKESQEAKATIPCTQLMAH</sequence>
<dbReference type="OrthoDB" id="9815825at2"/>
<gene>
    <name evidence="5" type="ORF">ESB13_01915</name>
</gene>
<dbReference type="Proteomes" id="UP000290545">
    <property type="component" value="Unassembled WGS sequence"/>
</dbReference>
<evidence type="ECO:0000256" key="1">
    <source>
        <dbReference type="ARBA" id="ARBA00010928"/>
    </source>
</evidence>
<dbReference type="SUPFAM" id="SSF51735">
    <property type="entry name" value="NAD(P)-binding Rossmann-fold domains"/>
    <property type="match status" value="1"/>
</dbReference>
<feature type="domain" description="Gfo/Idh/MocA-like oxidoreductase N-terminal" evidence="3">
    <location>
        <begin position="2"/>
        <end position="116"/>
    </location>
</feature>
<dbReference type="InterPro" id="IPR000683">
    <property type="entry name" value="Gfo/Idh/MocA-like_OxRdtase_N"/>
</dbReference>
<keyword evidence="2" id="KW-0560">Oxidoreductase</keyword>
<dbReference type="PANTHER" id="PTHR43708:SF5">
    <property type="entry name" value="CONSERVED EXPRESSED OXIDOREDUCTASE (EUROFUNG)-RELATED"/>
    <property type="match status" value="1"/>
</dbReference>
<dbReference type="RefSeq" id="WP_129001347.1">
    <property type="nucleotide sequence ID" value="NZ_SDHZ01000001.1"/>
</dbReference>
<comment type="similarity">
    <text evidence="1">Belongs to the Gfo/Idh/MocA family.</text>
</comment>
<dbReference type="AlphaFoldDB" id="A0A4Q1D8D7"/>
<dbReference type="InterPro" id="IPR051317">
    <property type="entry name" value="Gfo/Idh/MocA_oxidoreduct"/>
</dbReference>
<dbReference type="PANTHER" id="PTHR43708">
    <property type="entry name" value="CONSERVED EXPRESSED OXIDOREDUCTASE (EUROFUNG)"/>
    <property type="match status" value="1"/>
</dbReference>
<reference evidence="5 6" key="1">
    <citation type="submission" date="2019-01" db="EMBL/GenBank/DDBJ databases">
        <title>Filimonas sp. strain TTM-71.</title>
        <authorList>
            <person name="Chen W.-M."/>
        </authorList>
    </citation>
    <scope>NUCLEOTIDE SEQUENCE [LARGE SCALE GENOMIC DNA]</scope>
    <source>
        <strain evidence="5 6">TTM-71</strain>
    </source>
</reference>
<dbReference type="Gene3D" id="3.40.50.720">
    <property type="entry name" value="NAD(P)-binding Rossmann-like Domain"/>
    <property type="match status" value="1"/>
</dbReference>